<name>A0A5E4TWY5_9BURK</name>
<dbReference type="Pfam" id="PF11528">
    <property type="entry name" value="DUF3224"/>
    <property type="match status" value="1"/>
</dbReference>
<dbReference type="Proteomes" id="UP000366945">
    <property type="component" value="Unassembled WGS sequence"/>
</dbReference>
<evidence type="ECO:0008006" key="3">
    <source>
        <dbReference type="Google" id="ProtNLM"/>
    </source>
</evidence>
<dbReference type="InterPro" id="IPR021607">
    <property type="entry name" value="DUF3224"/>
</dbReference>
<gene>
    <name evidence="1" type="ORF">PPN31114_01695</name>
</gene>
<sequence>MSLDKTFRGDLVATSQGEMLAFRSSVQGSAGYVAMETVHGTLHGRSGSFVLQHSSTMTRGVPAQSITVVPDSGTDALSGLTGSLVITIADGKHTYVFDYALPEG</sequence>
<keyword evidence="2" id="KW-1185">Reference proteome</keyword>
<dbReference type="AlphaFoldDB" id="A0A5E4TWY5"/>
<dbReference type="SUPFAM" id="SSF159238">
    <property type="entry name" value="SO1590-like"/>
    <property type="match status" value="1"/>
</dbReference>
<evidence type="ECO:0000313" key="1">
    <source>
        <dbReference type="EMBL" id="VVD91703.1"/>
    </source>
</evidence>
<accession>A0A5E4TWY5</accession>
<protein>
    <recommendedName>
        <fullName evidence="3">DUF3224 domain-containing protein</fullName>
    </recommendedName>
</protein>
<proteinExistence type="predicted"/>
<evidence type="ECO:0000313" key="2">
    <source>
        <dbReference type="Proteomes" id="UP000366945"/>
    </source>
</evidence>
<dbReference type="InterPro" id="IPR023159">
    <property type="entry name" value="SO1590-like_sf"/>
</dbReference>
<dbReference type="EMBL" id="CABPSK010000001">
    <property type="protein sequence ID" value="VVD91703.1"/>
    <property type="molecule type" value="Genomic_DNA"/>
</dbReference>
<dbReference type="Gene3D" id="2.40.350.10">
    <property type="entry name" value="SO1590-like"/>
    <property type="match status" value="1"/>
</dbReference>
<organism evidence="1 2">
    <name type="scientific">Pandoraea pneumonica</name>
    <dbReference type="NCBI Taxonomy" id="2508299"/>
    <lineage>
        <taxon>Bacteria</taxon>
        <taxon>Pseudomonadati</taxon>
        <taxon>Pseudomonadota</taxon>
        <taxon>Betaproteobacteria</taxon>
        <taxon>Burkholderiales</taxon>
        <taxon>Burkholderiaceae</taxon>
        <taxon>Pandoraea</taxon>
    </lineage>
</organism>
<reference evidence="1 2" key="1">
    <citation type="submission" date="2019-08" db="EMBL/GenBank/DDBJ databases">
        <authorList>
            <person name="Peeters C."/>
        </authorList>
    </citation>
    <scope>NUCLEOTIDE SEQUENCE [LARGE SCALE GENOMIC DNA]</scope>
    <source>
        <strain evidence="1 2">LMG 31114</strain>
    </source>
</reference>